<dbReference type="Proteomes" id="UP000176504">
    <property type="component" value="Unassembled WGS sequence"/>
</dbReference>
<dbReference type="EMBL" id="MEVI01000003">
    <property type="protein sequence ID" value="OGC55198.1"/>
    <property type="molecule type" value="Genomic_DNA"/>
</dbReference>
<organism evidence="1 2">
    <name type="scientific">candidate division WWE3 bacterium RIFCSPLOWO2_01_FULL_41_18</name>
    <dbReference type="NCBI Taxonomy" id="1802625"/>
    <lineage>
        <taxon>Bacteria</taxon>
        <taxon>Katanobacteria</taxon>
    </lineage>
</organism>
<name>A0A1F4VE00_UNCKA</name>
<accession>A0A1F4VE00</accession>
<proteinExistence type="predicted"/>
<dbReference type="AlphaFoldDB" id="A0A1F4VE00"/>
<evidence type="ECO:0000313" key="1">
    <source>
        <dbReference type="EMBL" id="OGC55198.1"/>
    </source>
</evidence>
<gene>
    <name evidence="1" type="ORF">A3A78_04460</name>
</gene>
<sequence length="134" mass="15114">MSGKRVKTQLQGFNGPFFPWGVLKLNQMFRSRFISVGADLAMAAEKVPGFIGARGGIETDDSYEWFAGLEFCSTRADRHEKMLILFPWRLMIAERRVLGRSVAVYTTPGFPPEEVVGKLSELKSEIKKLPGRFL</sequence>
<reference evidence="1 2" key="1">
    <citation type="journal article" date="2016" name="Nat. Commun.">
        <title>Thousands of microbial genomes shed light on interconnected biogeochemical processes in an aquifer system.</title>
        <authorList>
            <person name="Anantharaman K."/>
            <person name="Brown C.T."/>
            <person name="Hug L.A."/>
            <person name="Sharon I."/>
            <person name="Castelle C.J."/>
            <person name="Probst A.J."/>
            <person name="Thomas B.C."/>
            <person name="Singh A."/>
            <person name="Wilkins M.J."/>
            <person name="Karaoz U."/>
            <person name="Brodie E.L."/>
            <person name="Williams K.H."/>
            <person name="Hubbard S.S."/>
            <person name="Banfield J.F."/>
        </authorList>
    </citation>
    <scope>NUCLEOTIDE SEQUENCE [LARGE SCALE GENOMIC DNA]</scope>
</reference>
<comment type="caution">
    <text evidence="1">The sequence shown here is derived from an EMBL/GenBank/DDBJ whole genome shotgun (WGS) entry which is preliminary data.</text>
</comment>
<evidence type="ECO:0000313" key="2">
    <source>
        <dbReference type="Proteomes" id="UP000176504"/>
    </source>
</evidence>
<protein>
    <submittedName>
        <fullName evidence="1">Uncharacterized protein</fullName>
    </submittedName>
</protein>